<evidence type="ECO:0000259" key="1">
    <source>
        <dbReference type="Pfam" id="PF25817"/>
    </source>
</evidence>
<dbReference type="OrthoDB" id="6116385at2759"/>
<proteinExistence type="predicted"/>
<sequence>MEYLVMKTLAVEQPKLIMCMTALCKWTQPSHDAMQLGRDIIGQVRRTAAEDRENKQAILFEQQKALELLCVHEGWQWTNNTLIRELLWPELQEWGVQQPPTPSSNMVVEFALRMMGLVSFHCPPEHASSAHEIMKTLYTFLKSAQQSGGVVSWSIQTAVFESLLYLAPFSPELVSTACNSWLKENKDRMTEGMLGKVRGFYQCYMNKCPVLTLPDFVKASL</sequence>
<keyword evidence="2" id="KW-1185">Reference proteome</keyword>
<gene>
    <name evidence="3" type="primary">LOC106177625</name>
</gene>
<dbReference type="InParanoid" id="A0A1S3JZU6"/>
<accession>A0A1S3JZU6</accession>
<dbReference type="InterPro" id="IPR057881">
    <property type="entry name" value="ICE1_C"/>
</dbReference>
<dbReference type="AlphaFoldDB" id="A0A1S3JZU6"/>
<name>A0A1S3JZU6_LINAN</name>
<evidence type="ECO:0000313" key="3">
    <source>
        <dbReference type="RefSeq" id="XP_013415915.1"/>
    </source>
</evidence>
<dbReference type="Proteomes" id="UP000085678">
    <property type="component" value="Unplaced"/>
</dbReference>
<evidence type="ECO:0000313" key="2">
    <source>
        <dbReference type="Proteomes" id="UP000085678"/>
    </source>
</evidence>
<dbReference type="Pfam" id="PF25817">
    <property type="entry name" value="ICE1_C"/>
    <property type="match status" value="1"/>
</dbReference>
<dbReference type="RefSeq" id="XP_013415915.1">
    <property type="nucleotide sequence ID" value="XM_013560461.1"/>
</dbReference>
<dbReference type="GeneID" id="106177625"/>
<feature type="domain" description="Little elongation complex subunit 1 C-terminal" evidence="1">
    <location>
        <begin position="58"/>
        <end position="189"/>
    </location>
</feature>
<protein>
    <submittedName>
        <fullName evidence="3">Little elongation complex subunit 1</fullName>
    </submittedName>
</protein>
<organism evidence="2 3">
    <name type="scientific">Lingula anatina</name>
    <name type="common">Brachiopod</name>
    <name type="synonym">Lingula unguis</name>
    <dbReference type="NCBI Taxonomy" id="7574"/>
    <lineage>
        <taxon>Eukaryota</taxon>
        <taxon>Metazoa</taxon>
        <taxon>Spiralia</taxon>
        <taxon>Lophotrochozoa</taxon>
        <taxon>Brachiopoda</taxon>
        <taxon>Linguliformea</taxon>
        <taxon>Lingulata</taxon>
        <taxon>Lingulida</taxon>
        <taxon>Linguloidea</taxon>
        <taxon>Lingulidae</taxon>
        <taxon>Lingula</taxon>
    </lineage>
</organism>
<reference evidence="3" key="1">
    <citation type="submission" date="2025-08" db="UniProtKB">
        <authorList>
            <consortium name="RefSeq"/>
        </authorList>
    </citation>
    <scope>IDENTIFICATION</scope>
    <source>
        <tissue evidence="3">Gonads</tissue>
    </source>
</reference>
<dbReference type="KEGG" id="lak:106177625"/>